<name>A0A8C9EZ34_PAVCR</name>
<proteinExistence type="predicted"/>
<reference evidence="1" key="2">
    <citation type="submission" date="2025-09" db="UniProtKB">
        <authorList>
            <consortium name="Ensembl"/>
        </authorList>
    </citation>
    <scope>IDENTIFICATION</scope>
</reference>
<dbReference type="Proteomes" id="UP000694428">
    <property type="component" value="Unplaced"/>
</dbReference>
<reference evidence="1" key="1">
    <citation type="submission" date="2025-08" db="UniProtKB">
        <authorList>
            <consortium name="Ensembl"/>
        </authorList>
    </citation>
    <scope>IDENTIFICATION</scope>
</reference>
<sequence>IHSLIFFSFYSAFNCSPAPWQNSLFFKFLPLFPEINFTMTSRSQICQVRTLTRRLVNAGPFPELSFTQNNQHKVAFLTFDGTFLQICNQHSKDQLVLHSWTEAKLQELYTTK</sequence>
<organism evidence="1 2">
    <name type="scientific">Pavo cristatus</name>
    <name type="common">Indian peafowl</name>
    <name type="synonym">Blue peafowl</name>
    <dbReference type="NCBI Taxonomy" id="9049"/>
    <lineage>
        <taxon>Eukaryota</taxon>
        <taxon>Metazoa</taxon>
        <taxon>Chordata</taxon>
        <taxon>Craniata</taxon>
        <taxon>Vertebrata</taxon>
        <taxon>Euteleostomi</taxon>
        <taxon>Archelosauria</taxon>
        <taxon>Archosauria</taxon>
        <taxon>Dinosauria</taxon>
        <taxon>Saurischia</taxon>
        <taxon>Theropoda</taxon>
        <taxon>Coelurosauria</taxon>
        <taxon>Aves</taxon>
        <taxon>Neognathae</taxon>
        <taxon>Galloanserae</taxon>
        <taxon>Galliformes</taxon>
        <taxon>Phasianidae</taxon>
        <taxon>Phasianinae</taxon>
        <taxon>Pavo</taxon>
    </lineage>
</organism>
<dbReference type="AlphaFoldDB" id="A0A8C9EZ34"/>
<protein>
    <submittedName>
        <fullName evidence="1">Uncharacterized protein</fullName>
    </submittedName>
</protein>
<evidence type="ECO:0000313" key="1">
    <source>
        <dbReference type="Ensembl" id="ENSPSTP00000007096.1"/>
    </source>
</evidence>
<keyword evidence="2" id="KW-1185">Reference proteome</keyword>
<dbReference type="Ensembl" id="ENSPSTT00000007447.1">
    <property type="protein sequence ID" value="ENSPSTP00000007096.1"/>
    <property type="gene ID" value="ENSPSTG00000005018.1"/>
</dbReference>
<accession>A0A8C9EZ34</accession>
<evidence type="ECO:0000313" key="2">
    <source>
        <dbReference type="Proteomes" id="UP000694428"/>
    </source>
</evidence>